<name>A0A1I6H6W8_9GAMM</name>
<accession>A0A1I6H6W8</accession>
<proteinExistence type="inferred from homology"/>
<dbReference type="Proteomes" id="UP000199424">
    <property type="component" value="Unassembled WGS sequence"/>
</dbReference>
<gene>
    <name evidence="6" type="primary">dabA</name>
    <name evidence="7" type="ORF">SAMN04488070_1538</name>
</gene>
<dbReference type="AlphaFoldDB" id="A0A1I6H6W8"/>
<keyword evidence="3 6" id="KW-0479">Metal-binding</keyword>
<evidence type="ECO:0000256" key="5">
    <source>
        <dbReference type="ARBA" id="ARBA00023136"/>
    </source>
</evidence>
<comment type="function">
    <text evidence="6">Part of an energy-coupled inorganic carbon pump.</text>
</comment>
<evidence type="ECO:0000313" key="8">
    <source>
        <dbReference type="Proteomes" id="UP000199424"/>
    </source>
</evidence>
<comment type="cofactor">
    <cofactor evidence="6">
        <name>Zn(2+)</name>
        <dbReference type="ChEBI" id="CHEBI:29105"/>
    </cofactor>
</comment>
<dbReference type="PANTHER" id="PTHR38344:SF1">
    <property type="entry name" value="INORGANIC CARBON TRANSPORTER SUBUNIT DABA-RELATED"/>
    <property type="match status" value="1"/>
</dbReference>
<dbReference type="RefSeq" id="WP_092857241.1">
    <property type="nucleotide sequence ID" value="NZ_FOYU01000002.1"/>
</dbReference>
<protein>
    <recommendedName>
        <fullName evidence="6">Probable inorganic carbon transporter subunit DabA</fullName>
    </recommendedName>
</protein>
<feature type="binding site" evidence="6">
    <location>
        <position position="521"/>
    </location>
    <ligand>
        <name>Zn(2+)</name>
        <dbReference type="ChEBI" id="CHEBI:29105"/>
    </ligand>
</feature>
<organism evidence="7 8">
    <name type="scientific">Pseudidiomarina maritima</name>
    <dbReference type="NCBI Taxonomy" id="519453"/>
    <lineage>
        <taxon>Bacteria</taxon>
        <taxon>Pseudomonadati</taxon>
        <taxon>Pseudomonadota</taxon>
        <taxon>Gammaproteobacteria</taxon>
        <taxon>Alteromonadales</taxon>
        <taxon>Idiomarinaceae</taxon>
        <taxon>Pseudidiomarina</taxon>
    </lineage>
</organism>
<keyword evidence="4 6" id="KW-0862">Zinc</keyword>
<feature type="binding site" evidence="6">
    <location>
        <position position="332"/>
    </location>
    <ligand>
        <name>Zn(2+)</name>
        <dbReference type="ChEBI" id="CHEBI:29105"/>
    </ligand>
</feature>
<keyword evidence="8" id="KW-1185">Reference proteome</keyword>
<comment type="subunit">
    <text evidence="6">Forms a complex with DabB.</text>
</comment>
<feature type="binding site" evidence="6">
    <location>
        <position position="334"/>
    </location>
    <ligand>
        <name>Zn(2+)</name>
        <dbReference type="ChEBI" id="CHEBI:29105"/>
    </ligand>
</feature>
<evidence type="ECO:0000256" key="2">
    <source>
        <dbReference type="ARBA" id="ARBA00022475"/>
    </source>
</evidence>
<evidence type="ECO:0000256" key="6">
    <source>
        <dbReference type="HAMAP-Rule" id="MF_01871"/>
    </source>
</evidence>
<keyword evidence="2 6" id="KW-1003">Cell membrane</keyword>
<dbReference type="EMBL" id="FOYU01000002">
    <property type="protein sequence ID" value="SFR50158.1"/>
    <property type="molecule type" value="Genomic_DNA"/>
</dbReference>
<dbReference type="InterPro" id="IPR018752">
    <property type="entry name" value="DabA"/>
</dbReference>
<keyword evidence="1 6" id="KW-0813">Transport</keyword>
<evidence type="ECO:0000313" key="7">
    <source>
        <dbReference type="EMBL" id="SFR50158.1"/>
    </source>
</evidence>
<dbReference type="Pfam" id="PF10070">
    <property type="entry name" value="DabA"/>
    <property type="match status" value="1"/>
</dbReference>
<reference evidence="8" key="1">
    <citation type="submission" date="2016-10" db="EMBL/GenBank/DDBJ databases">
        <authorList>
            <person name="Varghese N."/>
            <person name="Submissions S."/>
        </authorList>
    </citation>
    <scope>NUCLEOTIDE SEQUENCE [LARGE SCALE GENOMIC DNA]</scope>
    <source>
        <strain evidence="8">CGMCC 1.7285</strain>
    </source>
</reference>
<dbReference type="GO" id="GO:0005886">
    <property type="term" value="C:plasma membrane"/>
    <property type="evidence" value="ECO:0007669"/>
    <property type="project" value="UniProtKB-SubCell"/>
</dbReference>
<evidence type="ECO:0000256" key="4">
    <source>
        <dbReference type="ARBA" id="ARBA00022833"/>
    </source>
</evidence>
<evidence type="ECO:0000256" key="3">
    <source>
        <dbReference type="ARBA" id="ARBA00022723"/>
    </source>
</evidence>
<sequence length="805" mass="89769">MSQAQQDLRTQVEAAVAAACAHIAPAWPLDQMIAVNPYWGRSHQSFSKAAKLLELTAASPLSMRNDYYAQLWQDGVIQESHLQQAMDELASEHSMTHLVSFVGGKNYKPLALPLLSDCYDKTRDLNHEPGWHETVTFQVSQFCAAYFDEYQAAWHPHKDAPLYASWLNEVRHDRSVRVLMHSDDLIARADAMRSDPIEQLTQVLQSLDIPPEQWDLWLETVLMRVSGWASACAYRAWQANLRGESDTTLMELLAIRASWEWLVDSGGREDDSVWKRWRALWDKIGDYDSLSRSKLLVWQRAHEFAYQEQLAQVLMQKPAAVSEAPEVQAYFCIDVRSEVLRRHFEAQSDGVRTGGFAGFFGLPIDYTPLGTQSTRAQLPGLLAPSLNVTDSSGDATQDKTLAQIRRVKLQEKASLWPFSNVPASSFSLVETLGMSYLGKLLKASFFKADSSGLDKLGLSEQACCSVRPTLSVDAEVLSERVALAAGVLTGMGLTKDFAPLVLLVGHGSTSQNNPQRAGLDCGACCGQSGEVNARALAQLLNHKDIRRGLAERGIEIPKTTYFIAALHNTTTEDVTLYDADSVPASWQSQLAKIELYLARASDAARLERAPSLGLELVEASLEKRRAAFVRRAYDWSQTRPEWGLTNNAAFVIAPRERTRGLCLEGRSFLHDYQPERDNDGAVLTQIMTAPMIVTNWINLQYFGSTVDNLRFGSGNKTLHNVVGGRLGVFEGNGGDLRIGLAWQSIHDGQQYRHDPLRLNVYIDAPMERIAAIVAEHEILQQLIGNDWLYIFQLPEPGAPPQRFKL</sequence>
<evidence type="ECO:0000256" key="1">
    <source>
        <dbReference type="ARBA" id="ARBA00022448"/>
    </source>
</evidence>
<comment type="similarity">
    <text evidence="6">Belongs to the inorganic carbon transporter (TC 9.A.2) DabA family.</text>
</comment>
<dbReference type="PANTHER" id="PTHR38344">
    <property type="entry name" value="UPF0753 PROTEIN AQ_863"/>
    <property type="match status" value="1"/>
</dbReference>
<feature type="binding site" evidence="6">
    <location>
        <position position="506"/>
    </location>
    <ligand>
        <name>Zn(2+)</name>
        <dbReference type="ChEBI" id="CHEBI:29105"/>
    </ligand>
</feature>
<keyword evidence="5 6" id="KW-0472">Membrane</keyword>
<comment type="subcellular location">
    <subcellularLocation>
        <location evidence="6">Cell membrane</location>
        <topology evidence="6">Peripheral membrane protein</topology>
    </subcellularLocation>
</comment>
<dbReference type="HAMAP" id="MF_01871">
    <property type="entry name" value="DabA"/>
    <property type="match status" value="1"/>
</dbReference>
<dbReference type="GO" id="GO:0008270">
    <property type="term" value="F:zinc ion binding"/>
    <property type="evidence" value="ECO:0007669"/>
    <property type="project" value="UniProtKB-UniRule"/>
</dbReference>